<dbReference type="CDD" id="cd01189">
    <property type="entry name" value="INT_ICEBs1_C_like"/>
    <property type="match status" value="1"/>
</dbReference>
<name>A0ABV7D3B1_9PROT</name>
<evidence type="ECO:0000313" key="9">
    <source>
        <dbReference type="Proteomes" id="UP001595444"/>
    </source>
</evidence>
<dbReference type="InterPro" id="IPR022000">
    <property type="entry name" value="Min27-like_integrase_DNA_bind"/>
</dbReference>
<dbReference type="Gene3D" id="1.10.150.130">
    <property type="match status" value="1"/>
</dbReference>
<proteinExistence type="inferred from homology"/>
<dbReference type="Proteomes" id="UP001595444">
    <property type="component" value="Unassembled WGS sequence"/>
</dbReference>
<comment type="similarity">
    <text evidence="1">Belongs to the 'phage' integrase family.</text>
</comment>
<dbReference type="RefSeq" id="WP_194214362.1">
    <property type="nucleotide sequence ID" value="NZ_CP061205.1"/>
</dbReference>
<comment type="caution">
    <text evidence="8">The sequence shown here is derived from an EMBL/GenBank/DDBJ whole genome shotgun (WGS) entry which is preliminary data.</text>
</comment>
<evidence type="ECO:0000313" key="8">
    <source>
        <dbReference type="EMBL" id="MFC3051425.1"/>
    </source>
</evidence>
<dbReference type="InterPro" id="IPR002104">
    <property type="entry name" value="Integrase_catalytic"/>
</dbReference>
<evidence type="ECO:0000256" key="4">
    <source>
        <dbReference type="ARBA" id="ARBA00023172"/>
    </source>
</evidence>
<dbReference type="InterPro" id="IPR004107">
    <property type="entry name" value="Integrase_SAM-like_N"/>
</dbReference>
<evidence type="ECO:0000256" key="5">
    <source>
        <dbReference type="PROSITE-ProRule" id="PRU01248"/>
    </source>
</evidence>
<organism evidence="8 9">
    <name type="scientific">Kordiimonas pumila</name>
    <dbReference type="NCBI Taxonomy" id="2161677"/>
    <lineage>
        <taxon>Bacteria</taxon>
        <taxon>Pseudomonadati</taxon>
        <taxon>Pseudomonadota</taxon>
        <taxon>Alphaproteobacteria</taxon>
        <taxon>Kordiimonadales</taxon>
        <taxon>Kordiimonadaceae</taxon>
        <taxon>Kordiimonas</taxon>
    </lineage>
</organism>
<evidence type="ECO:0000256" key="2">
    <source>
        <dbReference type="ARBA" id="ARBA00022908"/>
    </source>
</evidence>
<dbReference type="PANTHER" id="PTHR30629:SF2">
    <property type="entry name" value="PROPHAGE INTEGRASE INTS-RELATED"/>
    <property type="match status" value="1"/>
</dbReference>
<dbReference type="Pfam" id="PF14659">
    <property type="entry name" value="Phage_int_SAM_3"/>
    <property type="match status" value="1"/>
</dbReference>
<keyword evidence="9" id="KW-1185">Reference proteome</keyword>
<sequence>MATIAECNGKLLFDFRYKGIRVKEYTPLPDTPANRKKMQMIMDRIEAEILLGTFDYAQYFPNSKRVEKFKVLENRIACARSDMPTFREFTEVWFLEKQPEWRNSYILNIRQTLDKYLLPKFGDKELDMITKADILAFRSDLVRQDGLKGRKLSASRINHVLMPVRQIMEEAADRYDFQSPYRNIKPLKVPRSDVEPFTLEEVQLILEHIRRDFKAYYSVRFFTGLRTAEIDGLPWDAVDFERRQILVKQAIVNREIVPTKTDGSYRTIDMSKPVYEALREQRKATKGETYVFTNGAGQPLRHNDVTKKVWYPILRLLGLKKRRPYQTRHTAATLWLASGESPEWIARQMGHATTEMLFTVYSRYVPNLVRQDGSAFETFLKSKHEVNNGPSHDTEDRNE</sequence>
<dbReference type="EMBL" id="JBHRSL010000003">
    <property type="protein sequence ID" value="MFC3051425.1"/>
    <property type="molecule type" value="Genomic_DNA"/>
</dbReference>
<dbReference type="InterPro" id="IPR044068">
    <property type="entry name" value="CB"/>
</dbReference>
<evidence type="ECO:0000256" key="1">
    <source>
        <dbReference type="ARBA" id="ARBA00008857"/>
    </source>
</evidence>
<keyword evidence="2" id="KW-0229">DNA integration</keyword>
<keyword evidence="4" id="KW-0233">DNA recombination</keyword>
<dbReference type="Gene3D" id="1.10.443.10">
    <property type="entry name" value="Intergrase catalytic core"/>
    <property type="match status" value="1"/>
</dbReference>
<dbReference type="PROSITE" id="PS51900">
    <property type="entry name" value="CB"/>
    <property type="match status" value="1"/>
</dbReference>
<reference evidence="9" key="1">
    <citation type="journal article" date="2019" name="Int. J. Syst. Evol. Microbiol.">
        <title>The Global Catalogue of Microorganisms (GCM) 10K type strain sequencing project: providing services to taxonomists for standard genome sequencing and annotation.</title>
        <authorList>
            <consortium name="The Broad Institute Genomics Platform"/>
            <consortium name="The Broad Institute Genome Sequencing Center for Infectious Disease"/>
            <person name="Wu L."/>
            <person name="Ma J."/>
        </authorList>
    </citation>
    <scope>NUCLEOTIDE SEQUENCE [LARGE SCALE GENOMIC DNA]</scope>
    <source>
        <strain evidence="9">KCTC 62164</strain>
    </source>
</reference>
<dbReference type="InterPro" id="IPR010998">
    <property type="entry name" value="Integrase_recombinase_N"/>
</dbReference>
<evidence type="ECO:0000259" key="7">
    <source>
        <dbReference type="PROSITE" id="PS51900"/>
    </source>
</evidence>
<dbReference type="Pfam" id="PF12167">
    <property type="entry name" value="Arm-DNA-bind_2"/>
    <property type="match status" value="1"/>
</dbReference>
<dbReference type="InterPro" id="IPR013762">
    <property type="entry name" value="Integrase-like_cat_sf"/>
</dbReference>
<evidence type="ECO:0000259" key="6">
    <source>
        <dbReference type="PROSITE" id="PS51898"/>
    </source>
</evidence>
<dbReference type="InterPro" id="IPR050808">
    <property type="entry name" value="Phage_Integrase"/>
</dbReference>
<protein>
    <submittedName>
        <fullName evidence="8">Arm DNA-binding domain-containing protein</fullName>
    </submittedName>
</protein>
<accession>A0ABV7D3B1</accession>
<feature type="domain" description="Core-binding (CB)" evidence="7">
    <location>
        <begin position="84"/>
        <end position="172"/>
    </location>
</feature>
<dbReference type="SUPFAM" id="SSF56349">
    <property type="entry name" value="DNA breaking-rejoining enzymes"/>
    <property type="match status" value="1"/>
</dbReference>
<dbReference type="PANTHER" id="PTHR30629">
    <property type="entry name" value="PROPHAGE INTEGRASE"/>
    <property type="match status" value="1"/>
</dbReference>
<dbReference type="InterPro" id="IPR011010">
    <property type="entry name" value="DNA_brk_join_enz"/>
</dbReference>
<dbReference type="Pfam" id="PF00589">
    <property type="entry name" value="Phage_integrase"/>
    <property type="match status" value="1"/>
</dbReference>
<keyword evidence="3 5" id="KW-0238">DNA-binding</keyword>
<feature type="domain" description="Tyr recombinase" evidence="6">
    <location>
        <begin position="192"/>
        <end position="376"/>
    </location>
</feature>
<evidence type="ECO:0000256" key="3">
    <source>
        <dbReference type="ARBA" id="ARBA00023125"/>
    </source>
</evidence>
<dbReference type="GO" id="GO:0003677">
    <property type="term" value="F:DNA binding"/>
    <property type="evidence" value="ECO:0007669"/>
    <property type="project" value="UniProtKB-KW"/>
</dbReference>
<dbReference type="PROSITE" id="PS51898">
    <property type="entry name" value="TYR_RECOMBINASE"/>
    <property type="match status" value="1"/>
</dbReference>
<gene>
    <name evidence="8" type="ORF">ACFOKA_05865</name>
</gene>